<evidence type="ECO:0000256" key="2">
    <source>
        <dbReference type="ARBA" id="ARBA00022908"/>
    </source>
</evidence>
<dbReference type="Pfam" id="PF00589">
    <property type="entry name" value="Phage_integrase"/>
    <property type="match status" value="1"/>
</dbReference>
<dbReference type="CDD" id="cd00397">
    <property type="entry name" value="DNA_BRE_C"/>
    <property type="match status" value="1"/>
</dbReference>
<dbReference type="Pfam" id="PF13102">
    <property type="entry name" value="Phage_int_SAM_5"/>
    <property type="match status" value="1"/>
</dbReference>
<reference evidence="6" key="1">
    <citation type="submission" date="2017-04" db="EMBL/GenBank/DDBJ databases">
        <title>Unexpected and diverse lifestyles within the genus Limnohabitans.</title>
        <authorList>
            <person name="Kasalicky V."/>
            <person name="Mehrshad M."/>
            <person name="Andrei S.-A."/>
            <person name="Salcher M."/>
            <person name="Kratochvilova H."/>
            <person name="Simek K."/>
            <person name="Ghai R."/>
        </authorList>
    </citation>
    <scope>NUCLEOTIDE SEQUENCE [LARGE SCALE GENOMIC DNA]</scope>
    <source>
        <strain evidence="6">II-D5</strain>
    </source>
</reference>
<keyword evidence="7" id="KW-1185">Reference proteome</keyword>
<gene>
    <name evidence="6" type="ORF">H663_004725</name>
</gene>
<dbReference type="InterPro" id="IPR013762">
    <property type="entry name" value="Integrase-like_cat_sf"/>
</dbReference>
<name>A0A2T7UGF2_9BURK</name>
<dbReference type="PROSITE" id="PS51898">
    <property type="entry name" value="TYR_RECOMBINASE"/>
    <property type="match status" value="1"/>
</dbReference>
<proteinExistence type="inferred from homology"/>
<accession>A0A2T7UGF2</accession>
<dbReference type="PANTHER" id="PTHR30349">
    <property type="entry name" value="PHAGE INTEGRASE-RELATED"/>
    <property type="match status" value="1"/>
</dbReference>
<dbReference type="InterPro" id="IPR010998">
    <property type="entry name" value="Integrase_recombinase_N"/>
</dbReference>
<comment type="caution">
    <text evidence="6">The sequence shown here is derived from an EMBL/GenBank/DDBJ whole genome shotgun (WGS) entry which is preliminary data.</text>
</comment>
<dbReference type="InterPro" id="IPR002104">
    <property type="entry name" value="Integrase_catalytic"/>
</dbReference>
<keyword evidence="4" id="KW-0233">DNA recombination</keyword>
<evidence type="ECO:0000256" key="3">
    <source>
        <dbReference type="ARBA" id="ARBA00023125"/>
    </source>
</evidence>
<dbReference type="InterPro" id="IPR025269">
    <property type="entry name" value="SAM-like_dom"/>
</dbReference>
<dbReference type="GO" id="GO:0006310">
    <property type="term" value="P:DNA recombination"/>
    <property type="evidence" value="ECO:0007669"/>
    <property type="project" value="UniProtKB-KW"/>
</dbReference>
<dbReference type="PANTHER" id="PTHR30349:SF41">
    <property type="entry name" value="INTEGRASE_RECOMBINASE PROTEIN MJ0367-RELATED"/>
    <property type="match status" value="1"/>
</dbReference>
<dbReference type="AlphaFoldDB" id="A0A2T7UGF2"/>
<dbReference type="Gene3D" id="1.10.443.10">
    <property type="entry name" value="Intergrase catalytic core"/>
    <property type="match status" value="1"/>
</dbReference>
<protein>
    <recommendedName>
        <fullName evidence="5">Tyr recombinase domain-containing protein</fullName>
    </recommendedName>
</protein>
<dbReference type="Gene3D" id="1.10.150.130">
    <property type="match status" value="1"/>
</dbReference>
<dbReference type="EMBL" id="LFYT02000004">
    <property type="protein sequence ID" value="PVE43779.1"/>
    <property type="molecule type" value="Genomic_DNA"/>
</dbReference>
<comment type="similarity">
    <text evidence="1">Belongs to the 'phage' integrase family.</text>
</comment>
<sequence length="311" mass="35544">MNQLFDLRDLLAVYTRYKLLRPSTVRSYEDAIRCLERFTVAAAPLEDLNVEVLLSHRVWCLERMRATSYNKHRRHLRALINFALAEGHIQSQPFVKVGPAPVGVKRPKTVPSTWYKRTMAILESDSVSGLNPTKFWRLLFSVMHFTSMRRRQIVELKWEHVLLSRSALLMSSDGSKTQREWLVPVPAWISQELRELRAEIGHKSGLPVKPDDQVFCLPLLTPGRIKSPRMLDEHISRAFEALSRHLGYTVSAHRVRHTSATVMLERSGNIKAVSDMLGHADIKLTASTCVHPRLGSLRRVQQALSGYKPVD</sequence>
<dbReference type="SUPFAM" id="SSF56349">
    <property type="entry name" value="DNA breaking-rejoining enzymes"/>
    <property type="match status" value="1"/>
</dbReference>
<evidence type="ECO:0000256" key="1">
    <source>
        <dbReference type="ARBA" id="ARBA00008857"/>
    </source>
</evidence>
<keyword evidence="3" id="KW-0238">DNA-binding</keyword>
<dbReference type="STRING" id="1293045.H663_03025"/>
<dbReference type="GO" id="GO:0015074">
    <property type="term" value="P:DNA integration"/>
    <property type="evidence" value="ECO:0007669"/>
    <property type="project" value="UniProtKB-KW"/>
</dbReference>
<dbReference type="InterPro" id="IPR011010">
    <property type="entry name" value="DNA_brk_join_enz"/>
</dbReference>
<organism evidence="6 7">
    <name type="scientific">Limnohabitans planktonicus II-D5</name>
    <dbReference type="NCBI Taxonomy" id="1293045"/>
    <lineage>
        <taxon>Bacteria</taxon>
        <taxon>Pseudomonadati</taxon>
        <taxon>Pseudomonadota</taxon>
        <taxon>Betaproteobacteria</taxon>
        <taxon>Burkholderiales</taxon>
        <taxon>Comamonadaceae</taxon>
        <taxon>Limnohabitans</taxon>
    </lineage>
</organism>
<dbReference type="InterPro" id="IPR050090">
    <property type="entry name" value="Tyrosine_recombinase_XerCD"/>
</dbReference>
<evidence type="ECO:0000313" key="7">
    <source>
        <dbReference type="Proteomes" id="UP000037507"/>
    </source>
</evidence>
<evidence type="ECO:0000313" key="6">
    <source>
        <dbReference type="EMBL" id="PVE43779.1"/>
    </source>
</evidence>
<dbReference type="GO" id="GO:0003677">
    <property type="term" value="F:DNA binding"/>
    <property type="evidence" value="ECO:0007669"/>
    <property type="project" value="UniProtKB-KW"/>
</dbReference>
<evidence type="ECO:0000256" key="4">
    <source>
        <dbReference type="ARBA" id="ARBA00023172"/>
    </source>
</evidence>
<keyword evidence="2" id="KW-0229">DNA integration</keyword>
<dbReference type="Proteomes" id="UP000037507">
    <property type="component" value="Unassembled WGS sequence"/>
</dbReference>
<feature type="domain" description="Tyr recombinase" evidence="5">
    <location>
        <begin position="105"/>
        <end position="302"/>
    </location>
</feature>
<evidence type="ECO:0000259" key="5">
    <source>
        <dbReference type="PROSITE" id="PS51898"/>
    </source>
</evidence>